<keyword evidence="3" id="KW-0328">Glycosyltransferase</keyword>
<evidence type="ECO:0000313" key="12">
    <source>
        <dbReference type="Proteomes" id="UP001529510"/>
    </source>
</evidence>
<keyword evidence="9" id="KW-0472">Membrane</keyword>
<organism evidence="11 12">
    <name type="scientific">Cirrhinus mrigala</name>
    <name type="common">Mrigala</name>
    <dbReference type="NCBI Taxonomy" id="683832"/>
    <lineage>
        <taxon>Eukaryota</taxon>
        <taxon>Metazoa</taxon>
        <taxon>Chordata</taxon>
        <taxon>Craniata</taxon>
        <taxon>Vertebrata</taxon>
        <taxon>Euteleostomi</taxon>
        <taxon>Actinopterygii</taxon>
        <taxon>Neopterygii</taxon>
        <taxon>Teleostei</taxon>
        <taxon>Ostariophysi</taxon>
        <taxon>Cypriniformes</taxon>
        <taxon>Cyprinidae</taxon>
        <taxon>Labeoninae</taxon>
        <taxon>Labeonini</taxon>
        <taxon>Cirrhinus</taxon>
    </lineage>
</organism>
<name>A0ABD0QY51_CIRMR</name>
<evidence type="ECO:0000256" key="9">
    <source>
        <dbReference type="ARBA" id="ARBA00023136"/>
    </source>
</evidence>
<dbReference type="AlphaFoldDB" id="A0ABD0QY51"/>
<proteinExistence type="inferred from homology"/>
<evidence type="ECO:0000256" key="7">
    <source>
        <dbReference type="ARBA" id="ARBA00022989"/>
    </source>
</evidence>
<comment type="similarity">
    <text evidence="2">Belongs to the glycosyltransferase 29 family.</text>
</comment>
<dbReference type="PANTHER" id="PTHR13713">
    <property type="entry name" value="SIALYLTRANSFERASE"/>
    <property type="match status" value="1"/>
</dbReference>
<keyword evidence="12" id="KW-1185">Reference proteome</keyword>
<keyword evidence="7" id="KW-1133">Transmembrane helix</keyword>
<evidence type="ECO:0000256" key="2">
    <source>
        <dbReference type="ARBA" id="ARBA00006003"/>
    </source>
</evidence>
<comment type="caution">
    <text evidence="11">The sequence shown here is derived from an EMBL/GenBank/DDBJ whole genome shotgun (WGS) entry which is preliminary data.</text>
</comment>
<evidence type="ECO:0000256" key="4">
    <source>
        <dbReference type="ARBA" id="ARBA00022679"/>
    </source>
</evidence>
<gene>
    <name evidence="11" type="ORF">M9458_012974</name>
</gene>
<comment type="subcellular location">
    <subcellularLocation>
        <location evidence="1">Golgi apparatus membrane</location>
        <topology evidence="1">Single-pass type II membrane protein</topology>
    </subcellularLocation>
</comment>
<keyword evidence="8" id="KW-0333">Golgi apparatus</keyword>
<evidence type="ECO:0000256" key="8">
    <source>
        <dbReference type="ARBA" id="ARBA00023034"/>
    </source>
</evidence>
<dbReference type="Pfam" id="PF00777">
    <property type="entry name" value="Glyco_transf_29"/>
    <property type="match status" value="1"/>
</dbReference>
<evidence type="ECO:0000256" key="3">
    <source>
        <dbReference type="ARBA" id="ARBA00022676"/>
    </source>
</evidence>
<protein>
    <submittedName>
        <fullName evidence="11">Uncharacterized protein</fullName>
    </submittedName>
</protein>
<feature type="non-terminal residue" evidence="11">
    <location>
        <position position="60"/>
    </location>
</feature>
<evidence type="ECO:0000256" key="5">
    <source>
        <dbReference type="ARBA" id="ARBA00022692"/>
    </source>
</evidence>
<reference evidence="11 12" key="1">
    <citation type="submission" date="2024-05" db="EMBL/GenBank/DDBJ databases">
        <title>Genome sequencing and assembly of Indian major carp, Cirrhinus mrigala (Hamilton, 1822).</title>
        <authorList>
            <person name="Mohindra V."/>
            <person name="Chowdhury L.M."/>
            <person name="Lal K."/>
            <person name="Jena J.K."/>
        </authorList>
    </citation>
    <scope>NUCLEOTIDE SEQUENCE [LARGE SCALE GENOMIC DNA]</scope>
    <source>
        <strain evidence="11">CM1030</strain>
        <tissue evidence="11">Blood</tissue>
    </source>
</reference>
<dbReference type="GO" id="GO:0000139">
    <property type="term" value="C:Golgi membrane"/>
    <property type="evidence" value="ECO:0007669"/>
    <property type="project" value="UniProtKB-SubCell"/>
</dbReference>
<feature type="non-terminal residue" evidence="11">
    <location>
        <position position="1"/>
    </location>
</feature>
<keyword evidence="10" id="KW-0325">Glycoprotein</keyword>
<dbReference type="InterPro" id="IPR051142">
    <property type="entry name" value="Glycosyltransferase_29"/>
</dbReference>
<sequence>LNEAPIFGFEKDVGTKTTMRITYPEGAIQKTERYEKSSLFVLSAFKPMDFKWLGYMMGKS</sequence>
<evidence type="ECO:0000256" key="10">
    <source>
        <dbReference type="ARBA" id="ARBA00023180"/>
    </source>
</evidence>
<dbReference type="GO" id="GO:0016757">
    <property type="term" value="F:glycosyltransferase activity"/>
    <property type="evidence" value="ECO:0007669"/>
    <property type="project" value="UniProtKB-KW"/>
</dbReference>
<dbReference type="EMBL" id="JAMKFB020000006">
    <property type="protein sequence ID" value="KAL0190276.1"/>
    <property type="molecule type" value="Genomic_DNA"/>
</dbReference>
<dbReference type="PANTHER" id="PTHR13713:SF37">
    <property type="entry name" value="CMP-N-ACETYLNEURAMINATE-BETA-1,4-GALACTOSIDE ALPHA-2,3-SIALYLTRANSFERASE"/>
    <property type="match status" value="1"/>
</dbReference>
<keyword evidence="4" id="KW-0808">Transferase</keyword>
<keyword evidence="6" id="KW-0735">Signal-anchor</keyword>
<dbReference type="Gene3D" id="3.90.1480.20">
    <property type="entry name" value="Glycosyl transferase family 29"/>
    <property type="match status" value="1"/>
</dbReference>
<dbReference type="Proteomes" id="UP001529510">
    <property type="component" value="Unassembled WGS sequence"/>
</dbReference>
<evidence type="ECO:0000256" key="1">
    <source>
        <dbReference type="ARBA" id="ARBA00004323"/>
    </source>
</evidence>
<evidence type="ECO:0000313" key="11">
    <source>
        <dbReference type="EMBL" id="KAL0190276.1"/>
    </source>
</evidence>
<keyword evidence="5" id="KW-0812">Transmembrane</keyword>
<dbReference type="InterPro" id="IPR001675">
    <property type="entry name" value="Glyco_trans_29"/>
</dbReference>
<accession>A0ABD0QY51</accession>
<dbReference type="InterPro" id="IPR038578">
    <property type="entry name" value="GT29-like_sf"/>
</dbReference>
<evidence type="ECO:0000256" key="6">
    <source>
        <dbReference type="ARBA" id="ARBA00022968"/>
    </source>
</evidence>